<dbReference type="AlphaFoldDB" id="A0A839ZUI3"/>
<keyword evidence="2" id="KW-1185">Reference proteome</keyword>
<evidence type="ECO:0000313" key="2">
    <source>
        <dbReference type="Proteomes" id="UP000530564"/>
    </source>
</evidence>
<reference evidence="1 2" key="1">
    <citation type="submission" date="2020-08" db="EMBL/GenBank/DDBJ databases">
        <title>Genomic Encyclopedia of Type Strains, Phase IV (KMG-IV): sequencing the most valuable type-strain genomes for metagenomic binning, comparative biology and taxonomic classification.</title>
        <authorList>
            <person name="Goeker M."/>
        </authorList>
    </citation>
    <scope>NUCLEOTIDE SEQUENCE [LARGE SCALE GENOMIC DNA]</scope>
    <source>
        <strain evidence="1 2">DSM 21793</strain>
    </source>
</reference>
<sequence>MADADIAGAEIVRWLDSPGAEPELLVGCGFDDGEHEDLLSILAVDLDGRRITYATRAATRSVPFARLADGAVVPSDALRKAVFAAIPARVREENAAYEEIRDLVPRRPPSREDLFVILEAVRDHRRGLTPDRDARHLRAKALKRSGAWSAGVAIAGGWRDAAVAAGAWPQGDIAIHLARFQREAKDARGSLATLADLRFARPSMSGRQRAIVATMEGAAHADLFEAQRRNAEHLEHAFACAAQAWAISPKDEEANALYQRLHALTPKRP</sequence>
<accession>A0A839ZUI3</accession>
<protein>
    <submittedName>
        <fullName evidence="1">Uncharacterized protein</fullName>
    </submittedName>
</protein>
<proteinExistence type="predicted"/>
<dbReference type="Proteomes" id="UP000530564">
    <property type="component" value="Unassembled WGS sequence"/>
</dbReference>
<comment type="caution">
    <text evidence="1">The sequence shown here is derived from an EMBL/GenBank/DDBJ whole genome shotgun (WGS) entry which is preliminary data.</text>
</comment>
<dbReference type="EMBL" id="JACIDK010000001">
    <property type="protein sequence ID" value="MBB3889936.1"/>
    <property type="molecule type" value="Genomic_DNA"/>
</dbReference>
<gene>
    <name evidence="1" type="ORF">GGQ61_000633</name>
</gene>
<organism evidence="1 2">
    <name type="scientific">Phenylobacterium haematophilum</name>
    <dbReference type="NCBI Taxonomy" id="98513"/>
    <lineage>
        <taxon>Bacteria</taxon>
        <taxon>Pseudomonadati</taxon>
        <taxon>Pseudomonadota</taxon>
        <taxon>Alphaproteobacteria</taxon>
        <taxon>Caulobacterales</taxon>
        <taxon>Caulobacteraceae</taxon>
        <taxon>Phenylobacterium</taxon>
    </lineage>
</organism>
<dbReference type="RefSeq" id="WP_183769853.1">
    <property type="nucleotide sequence ID" value="NZ_JACIDK010000001.1"/>
</dbReference>
<name>A0A839ZUI3_9CAUL</name>
<evidence type="ECO:0000313" key="1">
    <source>
        <dbReference type="EMBL" id="MBB3889936.1"/>
    </source>
</evidence>